<dbReference type="Pfam" id="PF00466">
    <property type="entry name" value="Ribosomal_L10"/>
    <property type="match status" value="1"/>
</dbReference>
<dbReference type="OMA" id="FAHHNNL"/>
<evidence type="ECO:0000256" key="1">
    <source>
        <dbReference type="ARBA" id="ARBA00008889"/>
    </source>
</evidence>
<gene>
    <name evidence="4" type="ORF">DIURU_005624</name>
</gene>
<dbReference type="AlphaFoldDB" id="A0A642UCA3"/>
<dbReference type="GO" id="GO:0005840">
    <property type="term" value="C:ribosome"/>
    <property type="evidence" value="ECO:0007669"/>
    <property type="project" value="UniProtKB-KW"/>
</dbReference>
<dbReference type="Gene3D" id="3.30.70.1730">
    <property type="match status" value="1"/>
</dbReference>
<dbReference type="InterPro" id="IPR001790">
    <property type="entry name" value="Ribosomal_uL10"/>
</dbReference>
<dbReference type="OrthoDB" id="360689at2759"/>
<dbReference type="EMBL" id="SWFT01000163">
    <property type="protein sequence ID" value="KAA8896612.1"/>
    <property type="molecule type" value="Genomic_DNA"/>
</dbReference>
<dbReference type="GO" id="GO:1990904">
    <property type="term" value="C:ribonucleoprotein complex"/>
    <property type="evidence" value="ECO:0007669"/>
    <property type="project" value="UniProtKB-KW"/>
</dbReference>
<evidence type="ECO:0008006" key="6">
    <source>
        <dbReference type="Google" id="ProtNLM"/>
    </source>
</evidence>
<accession>A0A642UCA3</accession>
<dbReference type="CDD" id="cd05797">
    <property type="entry name" value="Ribosomal_L10"/>
    <property type="match status" value="1"/>
</dbReference>
<keyword evidence="5" id="KW-1185">Reference proteome</keyword>
<comment type="caution">
    <text evidence="4">The sequence shown here is derived from an EMBL/GenBank/DDBJ whole genome shotgun (WGS) entry which is preliminary data.</text>
</comment>
<organism evidence="4 5">
    <name type="scientific">Diutina rugosa</name>
    <name type="common">Yeast</name>
    <name type="synonym">Candida rugosa</name>
    <dbReference type="NCBI Taxonomy" id="5481"/>
    <lineage>
        <taxon>Eukaryota</taxon>
        <taxon>Fungi</taxon>
        <taxon>Dikarya</taxon>
        <taxon>Ascomycota</taxon>
        <taxon>Saccharomycotina</taxon>
        <taxon>Pichiomycetes</taxon>
        <taxon>Debaryomycetaceae</taxon>
        <taxon>Diutina</taxon>
    </lineage>
</organism>
<dbReference type="Proteomes" id="UP000449547">
    <property type="component" value="Unassembled WGS sequence"/>
</dbReference>
<dbReference type="InterPro" id="IPR043141">
    <property type="entry name" value="Ribosomal_uL10-like_sf"/>
</dbReference>
<proteinExistence type="inferred from homology"/>
<sequence length="247" mass="26985">MLTSTTPFAAVARLTRSWGVFHSVRTLASTPSSAPYLSTEGRDTFKDVFSRKTFLIDYYKHLNDTNNIVLYCHHNNLNKVDNARVRSELNAAGAKLVYLRNSLYKAYLRSADEADPASKSAREATMDVVHPLAPLLKGPTAVIAINDTDPSVVKAVLKTLKSVNEKLFVIGAQVETSVYDAAQVDQFKDLPTKQQLQGQLAGLLTVLGGAGLVRTLESASTHLYLTLDTRKDDMAKQQGGDAANDEK</sequence>
<dbReference type="PANTHER" id="PTHR11560">
    <property type="entry name" value="39S RIBOSOMAL PROTEIN L10, MITOCHONDRIAL"/>
    <property type="match status" value="1"/>
</dbReference>
<reference evidence="4 5" key="1">
    <citation type="submission" date="2019-07" db="EMBL/GenBank/DDBJ databases">
        <title>Genome assembly of two rare yeast pathogens: Diutina rugosa and Trichomonascus ciferrii.</title>
        <authorList>
            <person name="Mixao V."/>
            <person name="Saus E."/>
            <person name="Hansen A."/>
            <person name="Lass-Flor C."/>
            <person name="Gabaldon T."/>
        </authorList>
    </citation>
    <scope>NUCLEOTIDE SEQUENCE [LARGE SCALE GENOMIC DNA]</scope>
    <source>
        <strain evidence="4 5">CBS 613</strain>
    </source>
</reference>
<evidence type="ECO:0000313" key="5">
    <source>
        <dbReference type="Proteomes" id="UP000449547"/>
    </source>
</evidence>
<keyword evidence="2" id="KW-0689">Ribosomal protein</keyword>
<protein>
    <recommendedName>
        <fullName evidence="6">Ribosomal protein L10</fullName>
    </recommendedName>
</protein>
<name>A0A642UCA3_DIURU</name>
<evidence type="ECO:0000256" key="2">
    <source>
        <dbReference type="ARBA" id="ARBA00022980"/>
    </source>
</evidence>
<dbReference type="InterPro" id="IPR047865">
    <property type="entry name" value="Ribosomal_uL10_bac_type"/>
</dbReference>
<dbReference type="GeneID" id="54784275"/>
<dbReference type="RefSeq" id="XP_034009472.1">
    <property type="nucleotide sequence ID" value="XM_034158627.1"/>
</dbReference>
<keyword evidence="3" id="KW-0687">Ribonucleoprotein</keyword>
<dbReference type="SUPFAM" id="SSF160369">
    <property type="entry name" value="Ribosomal protein L10-like"/>
    <property type="match status" value="1"/>
</dbReference>
<dbReference type="VEuPathDB" id="FungiDB:DIURU_005624"/>
<evidence type="ECO:0000313" key="4">
    <source>
        <dbReference type="EMBL" id="KAA8896612.1"/>
    </source>
</evidence>
<comment type="similarity">
    <text evidence="1">Belongs to the universal ribosomal protein uL10 family.</text>
</comment>
<evidence type="ECO:0000256" key="3">
    <source>
        <dbReference type="ARBA" id="ARBA00023274"/>
    </source>
</evidence>